<reference evidence="10" key="4">
    <citation type="submission" date="2025-08" db="UniProtKB">
        <authorList>
            <consortium name="Ensembl"/>
        </authorList>
    </citation>
    <scope>IDENTIFICATION</scope>
</reference>
<dbReference type="GO" id="GO:1901235">
    <property type="term" value="F:(R)-carnitine transmembrane transporter activity"/>
    <property type="evidence" value="ECO:0007669"/>
    <property type="project" value="TreeGrafter"/>
</dbReference>
<dbReference type="InterPro" id="IPR037272">
    <property type="entry name" value="SNS_sf"/>
</dbReference>
<dbReference type="GO" id="GO:0015657">
    <property type="term" value="F:branched-chain amino acid:sodium symporter activity"/>
    <property type="evidence" value="ECO:0007669"/>
    <property type="project" value="TreeGrafter"/>
</dbReference>
<sequence>ERAFPNCPEMKKNKVSIAGLSDPPVDGQINETVSAARHSHVGENDENQERGNWSSKSEYLLSMIGYAVGLGNVWRFPYLAYRSGGGAFLIPYIIMLAFAGIPLFFLECSLGQFTSLGPTLVWKAVPILKGVGYTMICEVMFLCIYYNCIIGYSLYYLFAAFQYPLPWEDCFSWWGYSCMYIEQNHYTQYFLFSFFSSKVTLRRSNSIAETGVVVWYLTLCLLLAWIIVALSMYKGIKSSGKVVYFTAIFPYVVLTIFLIRGVTLEGAAKGIEFYIGSQSDFSKLSNIEIWKDAATQIFFSLSVAWGGLMTLSSYNKFNNNCYMDAIIVCTVNCATSVFAGFTIFSILGHMAYRQDVPVSEVVQSGFGLAFIAYPEALLQLPQAPFWAILFFFMLVTLGLDSIFASVETITTSLQDEFPVLRSKRHYLSIVSCACLFLLGILCVTQAGIYWVNLIDHFVAGWSILIIAIMELIGMIWIYGGNRFIKDIEMMIGEKKWYFWIWWKACWFFISPCLLILVFIWSLVAFVPPKYGNVEYPIWAVALGWCMVIFCIIWIPIFAIVKIVQAEGSTLWKVRKELYSLVMFSEFTLIKDVMEVIFPPWLLVAIK</sequence>
<dbReference type="SUPFAM" id="SSF161070">
    <property type="entry name" value="SNF-like"/>
    <property type="match status" value="1"/>
</dbReference>
<feature type="transmembrane region" description="Helical" evidence="9">
    <location>
        <begin position="213"/>
        <end position="230"/>
    </location>
</feature>
<feature type="binding site" evidence="6">
    <location>
        <position position="72"/>
    </location>
    <ligand>
        <name>Na(+)</name>
        <dbReference type="ChEBI" id="CHEBI:29101"/>
        <label>1</label>
    </ligand>
</feature>
<keyword evidence="5 9" id="KW-0472">Membrane</keyword>
<dbReference type="InterPro" id="IPR000175">
    <property type="entry name" value="Na/ntran_symport"/>
</dbReference>
<dbReference type="GO" id="GO:0015374">
    <property type="term" value="F:neutral, basic amino acid:sodium:chloride symporter activity"/>
    <property type="evidence" value="ECO:0007669"/>
    <property type="project" value="TreeGrafter"/>
</dbReference>
<dbReference type="GO" id="GO:0001761">
    <property type="term" value="F:beta-alanine transmembrane transporter activity"/>
    <property type="evidence" value="ECO:0007669"/>
    <property type="project" value="TreeGrafter"/>
</dbReference>
<feature type="binding site" evidence="6">
    <location>
        <position position="300"/>
    </location>
    <ligand>
        <name>Na(+)</name>
        <dbReference type="ChEBI" id="CHEBI:29101"/>
        <label>1</label>
    </ligand>
</feature>
<evidence type="ECO:0000256" key="1">
    <source>
        <dbReference type="ARBA" id="ARBA00004141"/>
    </source>
</evidence>
<feature type="transmembrane region" description="Helical" evidence="9">
    <location>
        <begin position="385"/>
        <end position="406"/>
    </location>
</feature>
<name>A0A4W3HS47_CALMI</name>
<evidence type="ECO:0000256" key="5">
    <source>
        <dbReference type="ARBA" id="ARBA00023136"/>
    </source>
</evidence>
<evidence type="ECO:0000256" key="2">
    <source>
        <dbReference type="ARBA" id="ARBA00022448"/>
    </source>
</evidence>
<dbReference type="GeneTree" id="ENSGT00940000159688"/>
<evidence type="ECO:0000256" key="8">
    <source>
        <dbReference type="RuleBase" id="RU003732"/>
    </source>
</evidence>
<protein>
    <recommendedName>
        <fullName evidence="8">Transporter</fullName>
    </recommendedName>
</protein>
<dbReference type="Proteomes" id="UP000314986">
    <property type="component" value="Unassembled WGS sequence"/>
</dbReference>
<keyword evidence="11" id="KW-1185">Reference proteome</keyword>
<dbReference type="PANTHER" id="PTHR11616">
    <property type="entry name" value="SODIUM/CHLORIDE DEPENDENT TRANSPORTER"/>
    <property type="match status" value="1"/>
</dbReference>
<feature type="transmembrane region" description="Helical" evidence="9">
    <location>
        <begin position="242"/>
        <end position="259"/>
    </location>
</feature>
<evidence type="ECO:0000313" key="11">
    <source>
        <dbReference type="Proteomes" id="UP000314986"/>
    </source>
</evidence>
<feature type="binding site" evidence="6">
    <location>
        <position position="397"/>
    </location>
    <ligand>
        <name>Na(+)</name>
        <dbReference type="ChEBI" id="CHEBI:29101"/>
        <label>1</label>
    </ligand>
</feature>
<evidence type="ECO:0000256" key="7">
    <source>
        <dbReference type="PIRSR" id="PIRSR600175-2"/>
    </source>
</evidence>
<feature type="transmembrane region" description="Helical" evidence="9">
    <location>
        <begin position="500"/>
        <end position="523"/>
    </location>
</feature>
<gene>
    <name evidence="10" type="primary">slc6a14</name>
</gene>
<dbReference type="PANTHER" id="PTHR11616:SF286">
    <property type="entry name" value="SODIUM- AND CHLORIDE-DEPENDENT NEUTRAL AND BASIC AMINO ACID TRANSPORTER B(0+)"/>
    <property type="match status" value="1"/>
</dbReference>
<feature type="transmembrane region" description="Helical" evidence="9">
    <location>
        <begin position="293"/>
        <end position="314"/>
    </location>
</feature>
<dbReference type="GO" id="GO:0022858">
    <property type="term" value="F:alanine transmembrane transporter activity"/>
    <property type="evidence" value="ECO:0007669"/>
    <property type="project" value="TreeGrafter"/>
</dbReference>
<accession>A0A4W3HS47</accession>
<feature type="transmembrane region" description="Helical" evidence="9">
    <location>
        <begin position="89"/>
        <end position="110"/>
    </location>
</feature>
<dbReference type="PRINTS" id="PR00176">
    <property type="entry name" value="NANEUSMPORT"/>
</dbReference>
<feature type="binding site" evidence="6">
    <location>
        <position position="332"/>
    </location>
    <ligand>
        <name>Na(+)</name>
        <dbReference type="ChEBI" id="CHEBI:29101"/>
        <label>1</label>
    </ligand>
</feature>
<feature type="binding site" evidence="6">
    <location>
        <position position="67"/>
    </location>
    <ligand>
        <name>Na(+)</name>
        <dbReference type="ChEBI" id="CHEBI:29101"/>
        <label>1</label>
    </ligand>
</feature>
<evidence type="ECO:0000256" key="3">
    <source>
        <dbReference type="ARBA" id="ARBA00022692"/>
    </source>
</evidence>
<feature type="binding site" evidence="6">
    <location>
        <position position="400"/>
    </location>
    <ligand>
        <name>Na(+)</name>
        <dbReference type="ChEBI" id="CHEBI:29101"/>
        <label>1</label>
    </ligand>
</feature>
<keyword evidence="4 9" id="KW-1133">Transmembrane helix</keyword>
<proteinExistence type="inferred from homology"/>
<reference evidence="10" key="5">
    <citation type="submission" date="2025-09" db="UniProtKB">
        <authorList>
            <consortium name="Ensembl"/>
        </authorList>
    </citation>
    <scope>IDENTIFICATION</scope>
</reference>
<keyword evidence="2 8" id="KW-0813">Transport</keyword>
<dbReference type="GO" id="GO:0089718">
    <property type="term" value="P:amino acid import across plasma membrane"/>
    <property type="evidence" value="ECO:0007669"/>
    <property type="project" value="TreeGrafter"/>
</dbReference>
<feature type="transmembrane region" description="Helical" evidence="9">
    <location>
        <begin position="326"/>
        <end position="347"/>
    </location>
</feature>
<keyword evidence="6" id="KW-0915">Sodium</keyword>
<keyword evidence="3 8" id="KW-0812">Transmembrane</keyword>
<keyword evidence="7" id="KW-1015">Disulfide bond</keyword>
<organism evidence="10 11">
    <name type="scientific">Callorhinchus milii</name>
    <name type="common">Ghost shark</name>
    <dbReference type="NCBI Taxonomy" id="7868"/>
    <lineage>
        <taxon>Eukaryota</taxon>
        <taxon>Metazoa</taxon>
        <taxon>Chordata</taxon>
        <taxon>Craniata</taxon>
        <taxon>Vertebrata</taxon>
        <taxon>Chondrichthyes</taxon>
        <taxon>Holocephali</taxon>
        <taxon>Chimaeriformes</taxon>
        <taxon>Callorhinchidae</taxon>
        <taxon>Callorhinchus</taxon>
    </lineage>
</organism>
<dbReference type="PROSITE" id="PS00610">
    <property type="entry name" value="NA_NEUROTRAN_SYMP_1"/>
    <property type="match status" value="1"/>
</dbReference>
<dbReference type="PROSITE" id="PS50267">
    <property type="entry name" value="NA_NEUROTRAN_SYMP_3"/>
    <property type="match status" value="1"/>
</dbReference>
<evidence type="ECO:0000313" key="10">
    <source>
        <dbReference type="Ensembl" id="ENSCMIP00000017842.1"/>
    </source>
</evidence>
<evidence type="ECO:0000256" key="4">
    <source>
        <dbReference type="ARBA" id="ARBA00022989"/>
    </source>
</evidence>
<feature type="transmembrane region" description="Helical" evidence="9">
    <location>
        <begin position="426"/>
        <end position="451"/>
    </location>
</feature>
<feature type="binding site" evidence="6">
    <location>
        <position position="65"/>
    </location>
    <ligand>
        <name>Na(+)</name>
        <dbReference type="ChEBI" id="CHEBI:29101"/>
        <label>1</label>
    </ligand>
</feature>
<evidence type="ECO:0000256" key="9">
    <source>
        <dbReference type="SAM" id="Phobius"/>
    </source>
</evidence>
<evidence type="ECO:0000256" key="6">
    <source>
        <dbReference type="PIRSR" id="PIRSR600175-1"/>
    </source>
</evidence>
<comment type="similarity">
    <text evidence="8">Belongs to the sodium:neurotransmitter symporter (SNF) (TC 2.A.22) family.</text>
</comment>
<feature type="transmembrane region" description="Helical" evidence="9">
    <location>
        <begin position="131"/>
        <end position="158"/>
    </location>
</feature>
<reference evidence="11" key="2">
    <citation type="journal article" date="2007" name="PLoS Biol.">
        <title>Survey sequencing and comparative analysis of the elephant shark (Callorhinchus milii) genome.</title>
        <authorList>
            <person name="Venkatesh B."/>
            <person name="Kirkness E.F."/>
            <person name="Loh Y.H."/>
            <person name="Halpern A.L."/>
            <person name="Lee A.P."/>
            <person name="Johnson J."/>
            <person name="Dandona N."/>
            <person name="Viswanathan L.D."/>
            <person name="Tay A."/>
            <person name="Venter J.C."/>
            <person name="Strausberg R.L."/>
            <person name="Brenner S."/>
        </authorList>
    </citation>
    <scope>NUCLEOTIDE SEQUENCE [LARGE SCALE GENOMIC DNA]</scope>
</reference>
<comment type="subcellular location">
    <subcellularLocation>
        <location evidence="1">Membrane</location>
        <topology evidence="1">Multi-pass membrane protein</topology>
    </subcellularLocation>
</comment>
<keyword evidence="6" id="KW-0479">Metal-binding</keyword>
<feature type="transmembrane region" description="Helical" evidence="9">
    <location>
        <begin position="535"/>
        <end position="560"/>
    </location>
</feature>
<dbReference type="GO" id="GO:0046872">
    <property type="term" value="F:metal ion binding"/>
    <property type="evidence" value="ECO:0007669"/>
    <property type="project" value="UniProtKB-KW"/>
</dbReference>
<feature type="binding site" evidence="6">
    <location>
        <position position="401"/>
    </location>
    <ligand>
        <name>Na(+)</name>
        <dbReference type="ChEBI" id="CHEBI:29101"/>
        <label>1</label>
    </ligand>
</feature>
<dbReference type="Ensembl" id="ENSCMIT00000018182.1">
    <property type="protein sequence ID" value="ENSCMIP00000017842.1"/>
    <property type="gene ID" value="ENSCMIG00000008456.1"/>
</dbReference>
<feature type="binding site" evidence="6">
    <location>
        <position position="68"/>
    </location>
    <ligand>
        <name>Na(+)</name>
        <dbReference type="ChEBI" id="CHEBI:29101"/>
        <label>1</label>
    </ligand>
</feature>
<reference evidence="11" key="3">
    <citation type="journal article" date="2014" name="Nature">
        <title>Elephant shark genome provides unique insights into gnathostome evolution.</title>
        <authorList>
            <consortium name="International Elephant Shark Genome Sequencing Consortium"/>
            <person name="Venkatesh B."/>
            <person name="Lee A.P."/>
            <person name="Ravi V."/>
            <person name="Maurya A.K."/>
            <person name="Lian M.M."/>
            <person name="Swann J.B."/>
            <person name="Ohta Y."/>
            <person name="Flajnik M.F."/>
            <person name="Sutoh Y."/>
            <person name="Kasahara M."/>
            <person name="Hoon S."/>
            <person name="Gangu V."/>
            <person name="Roy S.W."/>
            <person name="Irimia M."/>
            <person name="Korzh V."/>
            <person name="Kondrychyn I."/>
            <person name="Lim Z.W."/>
            <person name="Tay B.H."/>
            <person name="Tohari S."/>
            <person name="Kong K.W."/>
            <person name="Ho S."/>
            <person name="Lorente-Galdos B."/>
            <person name="Quilez J."/>
            <person name="Marques-Bonet T."/>
            <person name="Raney B.J."/>
            <person name="Ingham P.W."/>
            <person name="Tay A."/>
            <person name="Hillier L.W."/>
            <person name="Minx P."/>
            <person name="Boehm T."/>
            <person name="Wilson R.K."/>
            <person name="Brenner S."/>
            <person name="Warren W.C."/>
        </authorList>
    </citation>
    <scope>NUCLEOTIDE SEQUENCE [LARGE SCALE GENOMIC DNA]</scope>
</reference>
<dbReference type="Pfam" id="PF00209">
    <property type="entry name" value="SNF"/>
    <property type="match status" value="1"/>
</dbReference>
<reference evidence="11" key="1">
    <citation type="journal article" date="2006" name="Science">
        <title>Ancient noncoding elements conserved in the human genome.</title>
        <authorList>
            <person name="Venkatesh B."/>
            <person name="Kirkness E.F."/>
            <person name="Loh Y.H."/>
            <person name="Halpern A.L."/>
            <person name="Lee A.P."/>
            <person name="Johnson J."/>
            <person name="Dandona N."/>
            <person name="Viswanathan L.D."/>
            <person name="Tay A."/>
            <person name="Venter J.C."/>
            <person name="Strausberg R.L."/>
            <person name="Brenner S."/>
        </authorList>
    </citation>
    <scope>NUCLEOTIDE SEQUENCE [LARGE SCALE GENOMIC DNA]</scope>
</reference>
<keyword evidence="8" id="KW-0769">Symport</keyword>
<feature type="disulfide bond" evidence="7">
    <location>
        <begin position="170"/>
        <end position="178"/>
    </location>
</feature>
<dbReference type="AlphaFoldDB" id="A0A4W3HS47"/>
<feature type="transmembrane region" description="Helical" evidence="9">
    <location>
        <begin position="457"/>
        <end position="479"/>
    </location>
</feature>
<dbReference type="GO" id="GO:0005886">
    <property type="term" value="C:plasma membrane"/>
    <property type="evidence" value="ECO:0007669"/>
    <property type="project" value="TreeGrafter"/>
</dbReference>